<gene>
    <name evidence="1" type="ORF">PACLA_8A070338</name>
</gene>
<dbReference type="EMBL" id="CACRXK020002167">
    <property type="protein sequence ID" value="CAB3993012.1"/>
    <property type="molecule type" value="Genomic_DNA"/>
</dbReference>
<dbReference type="InterPro" id="IPR036318">
    <property type="entry name" value="FAD-bd_PCMH-like_sf"/>
</dbReference>
<dbReference type="GO" id="GO:0050660">
    <property type="term" value="F:flavin adenine dinucleotide binding"/>
    <property type="evidence" value="ECO:0007669"/>
    <property type="project" value="InterPro"/>
</dbReference>
<accession>A0A6S7GSN6</accession>
<evidence type="ECO:0000313" key="2">
    <source>
        <dbReference type="Proteomes" id="UP001152795"/>
    </source>
</evidence>
<dbReference type="OrthoDB" id="6087708at2759"/>
<dbReference type="Proteomes" id="UP001152795">
    <property type="component" value="Unassembled WGS sequence"/>
</dbReference>
<evidence type="ECO:0000313" key="1">
    <source>
        <dbReference type="EMBL" id="CAB3993012.1"/>
    </source>
</evidence>
<sequence length="109" mass="12288">MEKLQSKVGQLPVLLLETFQNWGMTQKMTVISVKPKTVEEVKKVVKAIKGYNTENNQQVSLRCVGKGHSWSPLFPDDGNVLMFTSQLIPKSGERITLNEVCFCALNIMF</sequence>
<dbReference type="SUPFAM" id="SSF56176">
    <property type="entry name" value="FAD-binding/transporter-associated domain-like"/>
    <property type="match status" value="1"/>
</dbReference>
<comment type="caution">
    <text evidence="1">The sequence shown here is derived from an EMBL/GenBank/DDBJ whole genome shotgun (WGS) entry which is preliminary data.</text>
</comment>
<dbReference type="InterPro" id="IPR016167">
    <property type="entry name" value="FAD-bd_PCMH_sub1"/>
</dbReference>
<protein>
    <submittedName>
        <fullName evidence="1">L-gulonolactone oxidase-like</fullName>
    </submittedName>
</protein>
<proteinExistence type="predicted"/>
<reference evidence="1" key="1">
    <citation type="submission" date="2020-04" db="EMBL/GenBank/DDBJ databases">
        <authorList>
            <person name="Alioto T."/>
            <person name="Alioto T."/>
            <person name="Gomez Garrido J."/>
        </authorList>
    </citation>
    <scope>NUCLEOTIDE SEQUENCE</scope>
    <source>
        <strain evidence="1">A484AB</strain>
    </source>
</reference>
<keyword evidence="2" id="KW-1185">Reference proteome</keyword>
<dbReference type="Gene3D" id="3.30.43.10">
    <property type="entry name" value="Uridine Diphospho-n-acetylenolpyruvylglucosamine Reductase, domain 2"/>
    <property type="match status" value="1"/>
</dbReference>
<name>A0A6S7GSN6_PARCT</name>
<dbReference type="AlphaFoldDB" id="A0A6S7GSN6"/>
<organism evidence="1 2">
    <name type="scientific">Paramuricea clavata</name>
    <name type="common">Red gorgonian</name>
    <name type="synonym">Violescent sea-whip</name>
    <dbReference type="NCBI Taxonomy" id="317549"/>
    <lineage>
        <taxon>Eukaryota</taxon>
        <taxon>Metazoa</taxon>
        <taxon>Cnidaria</taxon>
        <taxon>Anthozoa</taxon>
        <taxon>Octocorallia</taxon>
        <taxon>Malacalcyonacea</taxon>
        <taxon>Plexauridae</taxon>
        <taxon>Paramuricea</taxon>
    </lineage>
</organism>